<evidence type="ECO:0000256" key="1">
    <source>
        <dbReference type="SAM" id="MobiDB-lite"/>
    </source>
</evidence>
<dbReference type="EMBL" id="JAKREW010000020">
    <property type="protein sequence ID" value="MCG7507060.1"/>
    <property type="molecule type" value="Genomic_DNA"/>
</dbReference>
<evidence type="ECO:0000313" key="2">
    <source>
        <dbReference type="EMBL" id="MCG7507060.1"/>
    </source>
</evidence>
<dbReference type="Proteomes" id="UP001201701">
    <property type="component" value="Unassembled WGS sequence"/>
</dbReference>
<accession>A0ABS9QI76</accession>
<protein>
    <submittedName>
        <fullName evidence="2">Gene transfer agent family protein</fullName>
    </submittedName>
</protein>
<sequence length="102" mass="11238">MNIDLLRALQERCDAGPQHIFNRLGTGEWMVDDITSTIRLSLEGGGLEKEEARKLVKKHVEDRPLVLSVLTARLALAHALFGDENEEEGTDQSGEVKAVVAD</sequence>
<dbReference type="Pfam" id="PF11836">
    <property type="entry name" value="Phage_TAC_11"/>
    <property type="match status" value="1"/>
</dbReference>
<proteinExistence type="predicted"/>
<evidence type="ECO:0000313" key="3">
    <source>
        <dbReference type="Proteomes" id="UP001201701"/>
    </source>
</evidence>
<reference evidence="2 3" key="1">
    <citation type="submission" date="2022-02" db="EMBL/GenBank/DDBJ databases">
        <title>Draft genome sequence of Mezorhizobium retamae strain IRAMC:0171 isolated from Retama raetam nodules.</title>
        <authorList>
            <person name="Bengaied R."/>
            <person name="Sbissi I."/>
            <person name="Huber K."/>
            <person name="Ghodbane F."/>
            <person name="Nouioui I."/>
            <person name="Tarhouni M."/>
            <person name="Gtari M."/>
        </authorList>
    </citation>
    <scope>NUCLEOTIDE SEQUENCE [LARGE SCALE GENOMIC DNA]</scope>
    <source>
        <strain evidence="2 3">IRAMC:0171</strain>
    </source>
</reference>
<feature type="region of interest" description="Disordered" evidence="1">
    <location>
        <begin position="83"/>
        <end position="102"/>
    </location>
</feature>
<name>A0ABS9QI76_9HYPH</name>
<keyword evidence="3" id="KW-1185">Reference proteome</keyword>
<comment type="caution">
    <text evidence="2">The sequence shown here is derived from an EMBL/GenBank/DDBJ whole genome shotgun (WGS) entry which is preliminary data.</text>
</comment>
<gene>
    <name evidence="2" type="ORF">L4923_18690</name>
</gene>
<dbReference type="InterPro" id="IPR021791">
    <property type="entry name" value="Phage_TAC_11"/>
</dbReference>
<organism evidence="2 3">
    <name type="scientific">Mesorhizobium retamae</name>
    <dbReference type="NCBI Taxonomy" id="2912854"/>
    <lineage>
        <taxon>Bacteria</taxon>
        <taxon>Pseudomonadati</taxon>
        <taxon>Pseudomonadota</taxon>
        <taxon>Alphaproteobacteria</taxon>
        <taxon>Hyphomicrobiales</taxon>
        <taxon>Phyllobacteriaceae</taxon>
        <taxon>Mesorhizobium</taxon>
    </lineage>
</organism>